<gene>
    <name evidence="2" type="ORF">OG913_38040</name>
</gene>
<evidence type="ECO:0000313" key="3">
    <source>
        <dbReference type="Proteomes" id="UP001432011"/>
    </source>
</evidence>
<reference evidence="2" key="1">
    <citation type="submission" date="2022-10" db="EMBL/GenBank/DDBJ databases">
        <title>The complete genomes of actinobacterial strains from the NBC collection.</title>
        <authorList>
            <person name="Joergensen T.S."/>
            <person name="Alvarez Arevalo M."/>
            <person name="Sterndorff E.B."/>
            <person name="Faurdal D."/>
            <person name="Vuksanovic O."/>
            <person name="Mourched A.-S."/>
            <person name="Charusanti P."/>
            <person name="Shaw S."/>
            <person name="Blin K."/>
            <person name="Weber T."/>
        </authorList>
    </citation>
    <scope>NUCLEOTIDE SEQUENCE</scope>
    <source>
        <strain evidence="2">NBC_00254</strain>
    </source>
</reference>
<dbReference type="EMBL" id="CP108085">
    <property type="protein sequence ID" value="WUP75087.1"/>
    <property type="molecule type" value="Genomic_DNA"/>
</dbReference>
<protein>
    <submittedName>
        <fullName evidence="2">Uncharacterized protein</fullName>
    </submittedName>
</protein>
<sequence length="105" mass="11856">MRIQRRLDDLLDLIDEILSGEEEISPNRALRPRLRRLLKRMLVQKEIRNSMADVGVEEDQLFEIASGMLEQIPWPSECSRLRPSDRSVGGASARQTVGLAPSSGQ</sequence>
<keyword evidence="3" id="KW-1185">Reference proteome</keyword>
<proteinExistence type="predicted"/>
<accession>A0ABZ1SRI0</accession>
<evidence type="ECO:0000256" key="1">
    <source>
        <dbReference type="SAM" id="MobiDB-lite"/>
    </source>
</evidence>
<organism evidence="2 3">
    <name type="scientific">Microbispora hainanensis</name>
    <dbReference type="NCBI Taxonomy" id="568844"/>
    <lineage>
        <taxon>Bacteria</taxon>
        <taxon>Bacillati</taxon>
        <taxon>Actinomycetota</taxon>
        <taxon>Actinomycetes</taxon>
        <taxon>Streptosporangiales</taxon>
        <taxon>Streptosporangiaceae</taxon>
        <taxon>Microbispora</taxon>
    </lineage>
</organism>
<evidence type="ECO:0000313" key="2">
    <source>
        <dbReference type="EMBL" id="WUP75087.1"/>
    </source>
</evidence>
<dbReference type="RefSeq" id="WP_328709423.1">
    <property type="nucleotide sequence ID" value="NZ_CP108085.1"/>
</dbReference>
<dbReference type="Proteomes" id="UP001432011">
    <property type="component" value="Chromosome"/>
</dbReference>
<name>A0ABZ1SRI0_9ACTN</name>
<feature type="region of interest" description="Disordered" evidence="1">
    <location>
        <begin position="75"/>
        <end position="105"/>
    </location>
</feature>